<keyword evidence="2" id="KW-1185">Reference proteome</keyword>
<dbReference type="AlphaFoldDB" id="A0A2P6QVA1"/>
<sequence length="76" mass="8880">MNGGTSQLQKAPQQDAQQGNSFTFQIFQRTLEEILDSFQKSVHEDMRNLHIEILRQFHLQETVCQRYEQNSGKPIS</sequence>
<dbReference type="Gramene" id="PRQ38118">
    <property type="protein sequence ID" value="PRQ38118"/>
    <property type="gene ID" value="RchiOBHm_Chr4g0410241"/>
</dbReference>
<accession>A0A2P6QVA1</accession>
<organism evidence="1 2">
    <name type="scientific">Rosa chinensis</name>
    <name type="common">China rose</name>
    <dbReference type="NCBI Taxonomy" id="74649"/>
    <lineage>
        <taxon>Eukaryota</taxon>
        <taxon>Viridiplantae</taxon>
        <taxon>Streptophyta</taxon>
        <taxon>Embryophyta</taxon>
        <taxon>Tracheophyta</taxon>
        <taxon>Spermatophyta</taxon>
        <taxon>Magnoliopsida</taxon>
        <taxon>eudicotyledons</taxon>
        <taxon>Gunneridae</taxon>
        <taxon>Pentapetalae</taxon>
        <taxon>rosids</taxon>
        <taxon>fabids</taxon>
        <taxon>Rosales</taxon>
        <taxon>Rosaceae</taxon>
        <taxon>Rosoideae</taxon>
        <taxon>Rosoideae incertae sedis</taxon>
        <taxon>Rosa</taxon>
    </lineage>
</organism>
<evidence type="ECO:0000313" key="1">
    <source>
        <dbReference type="EMBL" id="PRQ38118.1"/>
    </source>
</evidence>
<gene>
    <name evidence="1" type="ORF">RchiOBHm_Chr4g0410241</name>
</gene>
<dbReference type="InterPro" id="IPR044621">
    <property type="entry name" value="NEDD1"/>
</dbReference>
<dbReference type="PANTHER" id="PTHR45096:SF1">
    <property type="entry name" value="PROTEIN NEDD1"/>
    <property type="match status" value="1"/>
</dbReference>
<dbReference type="PANTHER" id="PTHR45096">
    <property type="entry name" value="PROTEIN NEDD1"/>
    <property type="match status" value="1"/>
</dbReference>
<name>A0A2P6QVA1_ROSCH</name>
<dbReference type="GO" id="GO:0000919">
    <property type="term" value="P:cell plate assembly"/>
    <property type="evidence" value="ECO:0007669"/>
    <property type="project" value="TreeGrafter"/>
</dbReference>
<dbReference type="GO" id="GO:0140496">
    <property type="term" value="F:gamma-tubulin complex binding"/>
    <property type="evidence" value="ECO:0007669"/>
    <property type="project" value="InterPro"/>
</dbReference>
<comment type="caution">
    <text evidence="1">The sequence shown here is derived from an EMBL/GenBank/DDBJ whole genome shotgun (WGS) entry which is preliminary data.</text>
</comment>
<reference evidence="1 2" key="1">
    <citation type="journal article" date="2018" name="Nat. Genet.">
        <title>The Rosa genome provides new insights in the design of modern roses.</title>
        <authorList>
            <person name="Bendahmane M."/>
        </authorList>
    </citation>
    <scope>NUCLEOTIDE SEQUENCE [LARGE SCALE GENOMIC DNA]</scope>
    <source>
        <strain evidence="2">cv. Old Blush</strain>
    </source>
</reference>
<dbReference type="STRING" id="74649.A0A2P6QVA1"/>
<dbReference type="GO" id="GO:2000694">
    <property type="term" value="P:regulation of phragmoplast microtubule organization"/>
    <property type="evidence" value="ECO:0007669"/>
    <property type="project" value="TreeGrafter"/>
</dbReference>
<dbReference type="GO" id="GO:0005828">
    <property type="term" value="C:kinetochore microtubule"/>
    <property type="evidence" value="ECO:0007669"/>
    <property type="project" value="TreeGrafter"/>
</dbReference>
<protein>
    <submittedName>
        <fullName evidence="1">Uncharacterized protein</fullName>
    </submittedName>
</protein>
<dbReference type="GO" id="GO:0060236">
    <property type="term" value="P:regulation of mitotic spindle organization"/>
    <property type="evidence" value="ECO:0007669"/>
    <property type="project" value="TreeGrafter"/>
</dbReference>
<dbReference type="GO" id="GO:0032467">
    <property type="term" value="P:positive regulation of cytokinesis"/>
    <property type="evidence" value="ECO:0007669"/>
    <property type="project" value="TreeGrafter"/>
</dbReference>
<evidence type="ECO:0000313" key="2">
    <source>
        <dbReference type="Proteomes" id="UP000238479"/>
    </source>
</evidence>
<proteinExistence type="predicted"/>
<dbReference type="Proteomes" id="UP000238479">
    <property type="component" value="Chromosome 4"/>
</dbReference>
<dbReference type="EMBL" id="PDCK01000042">
    <property type="protein sequence ID" value="PRQ38118.1"/>
    <property type="molecule type" value="Genomic_DNA"/>
</dbReference>
<dbReference type="GO" id="GO:0010968">
    <property type="term" value="P:regulation of microtubule nucleation"/>
    <property type="evidence" value="ECO:0007669"/>
    <property type="project" value="InterPro"/>
</dbReference>